<accession>Q6AQN0</accession>
<organism evidence="1 2">
    <name type="scientific">Desulfotalea psychrophila (strain LSv54 / DSM 12343)</name>
    <dbReference type="NCBI Taxonomy" id="177439"/>
    <lineage>
        <taxon>Bacteria</taxon>
        <taxon>Pseudomonadati</taxon>
        <taxon>Thermodesulfobacteriota</taxon>
        <taxon>Desulfobulbia</taxon>
        <taxon>Desulfobulbales</taxon>
        <taxon>Desulfocapsaceae</taxon>
        <taxon>Desulfotalea</taxon>
    </lineage>
</organism>
<dbReference type="HOGENOM" id="CLU_2933897_0_0_7"/>
<proteinExistence type="predicted"/>
<dbReference type="Proteomes" id="UP000000602">
    <property type="component" value="Chromosome"/>
</dbReference>
<dbReference type="RefSeq" id="WP_011187859.1">
    <property type="nucleotide sequence ID" value="NC_006138.1"/>
</dbReference>
<sequence>MDNEITIQYNGKFYSAEYLVTEDILTVYLPDGGIAESELKGLKAESAAGVHIKSYIRLNS</sequence>
<dbReference type="STRING" id="177439.DP0614"/>
<evidence type="ECO:0000313" key="2">
    <source>
        <dbReference type="Proteomes" id="UP000000602"/>
    </source>
</evidence>
<reference evidence="2" key="1">
    <citation type="journal article" date="2004" name="Environ. Microbiol.">
        <title>The genome of Desulfotalea psychrophila, a sulfate-reducing bacterium from permanently cold Arctic sediments.</title>
        <authorList>
            <person name="Rabus R."/>
            <person name="Ruepp A."/>
            <person name="Frickey T."/>
            <person name="Rattei T."/>
            <person name="Fartmann B."/>
            <person name="Stark M."/>
            <person name="Bauer M."/>
            <person name="Zibat A."/>
            <person name="Lombardot T."/>
            <person name="Becker I."/>
            <person name="Amann J."/>
            <person name="Gellner K."/>
            <person name="Teeling H."/>
            <person name="Leuschner W.D."/>
            <person name="Gloeckner F.-O."/>
            <person name="Lupas A.N."/>
            <person name="Amann R."/>
            <person name="Klenk H.-P."/>
        </authorList>
    </citation>
    <scope>NUCLEOTIDE SEQUENCE [LARGE SCALE GENOMIC DNA]</scope>
    <source>
        <strain evidence="2">DSM 12343 / LSv54</strain>
    </source>
</reference>
<dbReference type="AlphaFoldDB" id="Q6AQN0"/>
<gene>
    <name evidence="1" type="ordered locus">DP0614</name>
</gene>
<dbReference type="KEGG" id="dps:DP0614"/>
<dbReference type="eggNOG" id="ENOG502ZDFG">
    <property type="taxonomic scope" value="Bacteria"/>
</dbReference>
<dbReference type="EMBL" id="CR522870">
    <property type="protein sequence ID" value="CAG35343.1"/>
    <property type="molecule type" value="Genomic_DNA"/>
</dbReference>
<dbReference type="OrthoDB" id="6999863at2"/>
<evidence type="ECO:0000313" key="1">
    <source>
        <dbReference type="EMBL" id="CAG35343.1"/>
    </source>
</evidence>
<protein>
    <submittedName>
        <fullName evidence="1">Uncharacterized protein</fullName>
    </submittedName>
</protein>
<name>Q6AQN0_DESPS</name>
<keyword evidence="2" id="KW-1185">Reference proteome</keyword>